<sequence>MMYSPIIEFNPAEYIQTASGNIISRKCSIYKPQNVEIPQGKVIIKENVILRGDLMNIQINKYTMICQNTIIRPSYGIINDTFRFIPLIIGSNCYIGENSVIEAATIGLGCYIGNNCIIGKRVILKDYVRVEDDTIVPADTVITPFSIVSGKPGKIIGEVNESITSLAATEALARYQNTIPKSN</sequence>
<comment type="subcellular location">
    <subcellularLocation>
        <location evidence="1">Cytoplasm</location>
        <location evidence="1">Cytoskeleton</location>
    </subcellularLocation>
</comment>
<dbReference type="EMBL" id="HBFD01001693">
    <property type="protein sequence ID" value="CAD8714928.1"/>
    <property type="molecule type" value="Transcribed_RNA"/>
</dbReference>
<dbReference type="GO" id="GO:0005869">
    <property type="term" value="C:dynactin complex"/>
    <property type="evidence" value="ECO:0007669"/>
    <property type="project" value="TreeGrafter"/>
</dbReference>
<dbReference type="PANTHER" id="PTHR46126:SF1">
    <property type="entry name" value="DYNACTIN SUBUNIT 5"/>
    <property type="match status" value="1"/>
</dbReference>
<evidence type="ECO:0000313" key="6">
    <source>
        <dbReference type="EMBL" id="CAD8714928.1"/>
    </source>
</evidence>
<dbReference type="InterPro" id="IPR011004">
    <property type="entry name" value="Trimer_LpxA-like_sf"/>
</dbReference>
<proteinExistence type="inferred from homology"/>
<dbReference type="Gene3D" id="2.160.10.10">
    <property type="entry name" value="Hexapeptide repeat proteins"/>
    <property type="match status" value="1"/>
</dbReference>
<keyword evidence="2" id="KW-0963">Cytoplasm</keyword>
<dbReference type="InterPro" id="IPR047125">
    <property type="entry name" value="DCTN5"/>
</dbReference>
<evidence type="ECO:0000256" key="5">
    <source>
        <dbReference type="ARBA" id="ARBA00034865"/>
    </source>
</evidence>
<dbReference type="Pfam" id="PF21711">
    <property type="entry name" value="DCTN5"/>
    <property type="match status" value="1"/>
</dbReference>
<gene>
    <name evidence="6" type="ORF">CNEB1095_LOCUS1092</name>
</gene>
<dbReference type="AlphaFoldDB" id="A0A7S0STE1"/>
<evidence type="ECO:0000256" key="2">
    <source>
        <dbReference type="ARBA" id="ARBA00022490"/>
    </source>
</evidence>
<name>A0A7S0STE1_9STRA</name>
<evidence type="ECO:0000256" key="4">
    <source>
        <dbReference type="ARBA" id="ARBA00034706"/>
    </source>
</evidence>
<keyword evidence="3" id="KW-0206">Cytoskeleton</keyword>
<evidence type="ECO:0000256" key="1">
    <source>
        <dbReference type="ARBA" id="ARBA00004245"/>
    </source>
</evidence>
<reference evidence="6" key="1">
    <citation type="submission" date="2021-01" db="EMBL/GenBank/DDBJ databases">
        <authorList>
            <person name="Corre E."/>
            <person name="Pelletier E."/>
            <person name="Niang G."/>
            <person name="Scheremetjew M."/>
            <person name="Finn R."/>
            <person name="Kale V."/>
            <person name="Holt S."/>
            <person name="Cochrane G."/>
            <person name="Meng A."/>
            <person name="Brown T."/>
            <person name="Cohen L."/>
        </authorList>
    </citation>
    <scope>NUCLEOTIDE SEQUENCE</scope>
    <source>
        <strain evidence="6">UTEXLB2642</strain>
    </source>
</reference>
<protein>
    <recommendedName>
        <fullName evidence="5">Dynactin subunit 5</fullName>
    </recommendedName>
</protein>
<comment type="similarity">
    <text evidence="4">Belongs to the dynactin subunits 5/6 family. Dynactin subunit 5 subfamily.</text>
</comment>
<organism evidence="6">
    <name type="scientific">Chromulina nebulosa</name>
    <dbReference type="NCBI Taxonomy" id="96789"/>
    <lineage>
        <taxon>Eukaryota</taxon>
        <taxon>Sar</taxon>
        <taxon>Stramenopiles</taxon>
        <taxon>Ochrophyta</taxon>
        <taxon>Chrysophyceae</taxon>
        <taxon>Chromulinales</taxon>
        <taxon>Chromulinaceae</taxon>
        <taxon>Chromulina</taxon>
    </lineage>
</organism>
<dbReference type="PANTHER" id="PTHR46126">
    <property type="entry name" value="DYNACTIN SUBUNIT 5"/>
    <property type="match status" value="1"/>
</dbReference>
<evidence type="ECO:0000256" key="3">
    <source>
        <dbReference type="ARBA" id="ARBA00023212"/>
    </source>
</evidence>
<dbReference type="SUPFAM" id="SSF51161">
    <property type="entry name" value="Trimeric LpxA-like enzymes"/>
    <property type="match status" value="1"/>
</dbReference>
<accession>A0A7S0STE1</accession>